<dbReference type="RefSeq" id="WP_312745389.1">
    <property type="nucleotide sequence ID" value="NZ_CP116968.1"/>
</dbReference>
<dbReference type="Proteomes" id="UP001302494">
    <property type="component" value="Chromosome"/>
</dbReference>
<evidence type="ECO:0000313" key="1">
    <source>
        <dbReference type="EMBL" id="WNM62218.1"/>
    </source>
</evidence>
<evidence type="ECO:0000313" key="2">
    <source>
        <dbReference type="Proteomes" id="UP001302494"/>
    </source>
</evidence>
<accession>A0AA96JW86</accession>
<dbReference type="AlphaFoldDB" id="A0AA96JW86"/>
<dbReference type="KEGG" id="nneo:PQG83_00300"/>
<protein>
    <submittedName>
        <fullName evidence="1">Uncharacterized protein</fullName>
    </submittedName>
</protein>
<name>A0AA96JW86_9BACT</name>
<keyword evidence="2" id="KW-1185">Reference proteome</keyword>
<proteinExistence type="predicted"/>
<organism evidence="1 2">
    <name type="scientific">Candidatus Nitrospira neomarina</name>
    <dbReference type="NCBI Taxonomy" id="3020899"/>
    <lineage>
        <taxon>Bacteria</taxon>
        <taxon>Pseudomonadati</taxon>
        <taxon>Nitrospirota</taxon>
        <taxon>Nitrospiria</taxon>
        <taxon>Nitrospirales</taxon>
        <taxon>Nitrospiraceae</taxon>
        <taxon>Nitrospira</taxon>
    </lineage>
</organism>
<sequence length="147" mass="16993">MPKRVRCLGRDKPHGIERLYIYLFIHECSIRFDRRRKEFVRILLICLEDDIELTMISREYKAEVDPMKDFSFVSNKEGEMQNLPVSVNENTDVRNDGSTDSLEIKIDNRAHEISQRGGEPRGPTLASWLKAAREILSEDSEGPQLTA</sequence>
<gene>
    <name evidence="1" type="ORF">PQG83_00300</name>
</gene>
<reference evidence="1 2" key="1">
    <citation type="submission" date="2023-01" db="EMBL/GenBank/DDBJ databases">
        <title>Cultivation and genomic characterization of new, ubiquitous marine nitrite-oxidizing bacteria from the Nitrospirales.</title>
        <authorList>
            <person name="Mueller A.J."/>
            <person name="Daebeler A."/>
            <person name="Herbold C.W."/>
            <person name="Kirkegaard R.H."/>
            <person name="Daims H."/>
        </authorList>
    </citation>
    <scope>NUCLEOTIDE SEQUENCE [LARGE SCALE GENOMIC DNA]</scope>
    <source>
        <strain evidence="1 2">DK</strain>
    </source>
</reference>
<dbReference type="EMBL" id="CP116968">
    <property type="protein sequence ID" value="WNM62218.1"/>
    <property type="molecule type" value="Genomic_DNA"/>
</dbReference>